<name>A0A7Y2K1X6_9BURK</name>
<comment type="caution">
    <text evidence="3">The sequence shown here is derived from an EMBL/GenBank/DDBJ whole genome shotgun (WGS) entry which is preliminary data.</text>
</comment>
<dbReference type="InterPro" id="IPR036812">
    <property type="entry name" value="NAD(P)_OxRdtase_dom_sf"/>
</dbReference>
<dbReference type="AlphaFoldDB" id="A0A7Y2K1X6"/>
<dbReference type="SUPFAM" id="SSF51430">
    <property type="entry name" value="NAD(P)-linked oxidoreductase"/>
    <property type="match status" value="1"/>
</dbReference>
<dbReference type="EMBL" id="JABAIV010000008">
    <property type="protein sequence ID" value="NNG25132.1"/>
    <property type="molecule type" value="Genomic_DNA"/>
</dbReference>
<evidence type="ECO:0000313" key="3">
    <source>
        <dbReference type="EMBL" id="NNG25132.1"/>
    </source>
</evidence>
<feature type="chain" id="PRO_5031503582" evidence="1">
    <location>
        <begin position="25"/>
        <end position="303"/>
    </location>
</feature>
<dbReference type="InterPro" id="IPR053135">
    <property type="entry name" value="AKR2_Oxidoreductase"/>
</dbReference>
<feature type="domain" description="NADP-dependent oxidoreductase" evidence="2">
    <location>
        <begin position="45"/>
        <end position="291"/>
    </location>
</feature>
<gene>
    <name evidence="3" type="ORF">HGB41_19290</name>
</gene>
<dbReference type="InterPro" id="IPR023210">
    <property type="entry name" value="NADP_OxRdtase_dom"/>
</dbReference>
<dbReference type="PANTHER" id="PTHR43312">
    <property type="entry name" value="D-THREO-ALDOSE 1-DEHYDROGENASE"/>
    <property type="match status" value="1"/>
</dbReference>
<dbReference type="Gene3D" id="3.20.20.100">
    <property type="entry name" value="NADP-dependent oxidoreductase domain"/>
    <property type="match status" value="1"/>
</dbReference>
<feature type="signal peptide" evidence="1">
    <location>
        <begin position="1"/>
        <end position="24"/>
    </location>
</feature>
<dbReference type="RefSeq" id="WP_171087490.1">
    <property type="nucleotide sequence ID" value="NZ_JABAIV010000008.1"/>
</dbReference>
<dbReference type="PANTHER" id="PTHR43312:SF1">
    <property type="entry name" value="NADP-DEPENDENT OXIDOREDUCTASE DOMAIN-CONTAINING PROTEIN"/>
    <property type="match status" value="1"/>
</dbReference>
<accession>A0A7Y2K1X6</accession>
<dbReference type="Proteomes" id="UP000533905">
    <property type="component" value="Unassembled WGS sequence"/>
</dbReference>
<keyword evidence="1" id="KW-0732">Signal</keyword>
<evidence type="ECO:0000256" key="1">
    <source>
        <dbReference type="SAM" id="SignalP"/>
    </source>
</evidence>
<sequence>MHLDSRSRRRVLASLAALPLLANAQARPALLTRAIPSSGELLPVVGLGSWITFNVGRDPAARADCLDVMRQFFANGGRLIDSSPMYGSAQDVIGEAVSRLKPAQLFSADKVWIGSSEQGPAQVEASRKLWRAPRFDLLQVHNLLAWEAHLPLLLRMKREGRLRYVGITTSEGRRHADILKIMGSQPVDFVQVSYNVLDREVEQRILPLARERRIGVIVNRPFRQGELTQALAGKRLPGWAADIGCTSWAQVLLKFIVAHPAVTCAIPATSSVAHVRENMLAARGPLPDEALRRRIVQDVERLA</sequence>
<dbReference type="Pfam" id="PF00248">
    <property type="entry name" value="Aldo_ket_red"/>
    <property type="match status" value="1"/>
</dbReference>
<dbReference type="CDD" id="cd19095">
    <property type="entry name" value="AKR_PA4992-like"/>
    <property type="match status" value="1"/>
</dbReference>
<protein>
    <submittedName>
        <fullName evidence="3">Aldo/keto reductase</fullName>
    </submittedName>
</protein>
<reference evidence="3 4" key="1">
    <citation type="submission" date="2020-04" db="EMBL/GenBank/DDBJ databases">
        <title>Massilia sp. nov., a cold adapted bacteria isolated from Arctic soil.</title>
        <authorList>
            <person name="Son J."/>
            <person name="Ka J.-O."/>
        </authorList>
    </citation>
    <scope>NUCLEOTIDE SEQUENCE [LARGE SCALE GENOMIC DNA]</scope>
    <source>
        <strain evidence="3 4">ML15P13</strain>
    </source>
</reference>
<organism evidence="3 4">
    <name type="scientific">Telluria aromaticivorans</name>
    <dbReference type="NCBI Taxonomy" id="2725995"/>
    <lineage>
        <taxon>Bacteria</taxon>
        <taxon>Pseudomonadati</taxon>
        <taxon>Pseudomonadota</taxon>
        <taxon>Betaproteobacteria</taxon>
        <taxon>Burkholderiales</taxon>
        <taxon>Oxalobacteraceae</taxon>
        <taxon>Telluria group</taxon>
        <taxon>Telluria</taxon>
    </lineage>
</organism>
<proteinExistence type="predicted"/>
<keyword evidence="4" id="KW-1185">Reference proteome</keyword>
<evidence type="ECO:0000259" key="2">
    <source>
        <dbReference type="Pfam" id="PF00248"/>
    </source>
</evidence>
<evidence type="ECO:0000313" key="4">
    <source>
        <dbReference type="Proteomes" id="UP000533905"/>
    </source>
</evidence>